<proteinExistence type="predicted"/>
<dbReference type="KEGG" id="osn:115229386"/>
<feature type="transmembrane region" description="Helical" evidence="1">
    <location>
        <begin position="106"/>
        <end position="129"/>
    </location>
</feature>
<keyword evidence="1" id="KW-0812">Transmembrane</keyword>
<evidence type="ECO:0000256" key="1">
    <source>
        <dbReference type="SAM" id="Phobius"/>
    </source>
</evidence>
<reference evidence="4" key="1">
    <citation type="submission" date="2025-08" db="UniProtKB">
        <authorList>
            <consortium name="RefSeq"/>
        </authorList>
    </citation>
    <scope>IDENTIFICATION</scope>
</reference>
<evidence type="ECO:0000313" key="3">
    <source>
        <dbReference type="Proteomes" id="UP000515154"/>
    </source>
</evidence>
<feature type="transmembrane region" description="Helical" evidence="1">
    <location>
        <begin position="76"/>
        <end position="94"/>
    </location>
</feature>
<evidence type="ECO:0000313" key="4">
    <source>
        <dbReference type="RefSeq" id="XP_029655609.1"/>
    </source>
</evidence>
<dbReference type="RefSeq" id="XP_029655609.1">
    <property type="nucleotide sequence ID" value="XM_029799749.2"/>
</dbReference>
<accession>A0A6P7TTI9</accession>
<protein>
    <submittedName>
        <fullName evidence="4">Uncharacterized protein LOC115229386</fullName>
    </submittedName>
</protein>
<dbReference type="Gene3D" id="1.20.5.110">
    <property type="match status" value="1"/>
</dbReference>
<keyword evidence="3" id="KW-1185">Reference proteome</keyword>
<keyword evidence="1" id="KW-0472">Membrane</keyword>
<sequence length="146" mass="15696">MNSRKIEISSDTNTFDLTAEEKIYDLENKCNQIASIAHDINSFVKKSAEKINVIEENTEICNQNIKQGRRELHKASLLKASGATVTGGFIGAAVGGPVGCLIGLKLGTFIGAVSGTAILAAGLKTGIWISKRKRKILSDNYSENNK</sequence>
<organism evidence="3 4">
    <name type="scientific">Octopus sinensis</name>
    <name type="common">East Asian common octopus</name>
    <dbReference type="NCBI Taxonomy" id="2607531"/>
    <lineage>
        <taxon>Eukaryota</taxon>
        <taxon>Metazoa</taxon>
        <taxon>Spiralia</taxon>
        <taxon>Lophotrochozoa</taxon>
        <taxon>Mollusca</taxon>
        <taxon>Cephalopoda</taxon>
        <taxon>Coleoidea</taxon>
        <taxon>Octopodiformes</taxon>
        <taxon>Octopoda</taxon>
        <taxon>Incirrata</taxon>
        <taxon>Octopodidae</taxon>
        <taxon>Octopus</taxon>
    </lineage>
</organism>
<evidence type="ECO:0000259" key="2">
    <source>
        <dbReference type="PROSITE" id="PS50192"/>
    </source>
</evidence>
<dbReference type="AlphaFoldDB" id="A0A6P7TTI9"/>
<feature type="domain" description="T-SNARE coiled-coil homology" evidence="2">
    <location>
        <begin position="13"/>
        <end position="75"/>
    </location>
</feature>
<gene>
    <name evidence="4" type="primary">LOC115229386</name>
</gene>
<name>A0A6P7TTI9_9MOLL</name>
<dbReference type="InterPro" id="IPR000727">
    <property type="entry name" value="T_SNARE_dom"/>
</dbReference>
<keyword evidence="1" id="KW-1133">Transmembrane helix</keyword>
<dbReference type="Proteomes" id="UP000515154">
    <property type="component" value="Unplaced"/>
</dbReference>
<dbReference type="SUPFAM" id="SSF58038">
    <property type="entry name" value="SNARE fusion complex"/>
    <property type="match status" value="1"/>
</dbReference>
<dbReference type="PROSITE" id="PS50192">
    <property type="entry name" value="T_SNARE"/>
    <property type="match status" value="1"/>
</dbReference>